<gene>
    <name evidence="2" type="ORF">GX50_02599</name>
</gene>
<dbReference type="STRING" id="73230.A0A2B7ZLU7"/>
<evidence type="ECO:0000313" key="2">
    <source>
        <dbReference type="EMBL" id="PGH34615.1"/>
    </source>
</evidence>
<feature type="chain" id="PRO_5012631926" evidence="1">
    <location>
        <begin position="23"/>
        <end position="199"/>
    </location>
</feature>
<comment type="caution">
    <text evidence="2">The sequence shown here is derived from an EMBL/GenBank/DDBJ whole genome shotgun (WGS) entry which is preliminary data.</text>
</comment>
<reference evidence="2 3" key="1">
    <citation type="submission" date="2017-10" db="EMBL/GenBank/DDBJ databases">
        <title>Comparative genomics in systemic dimorphic fungi from Ajellomycetaceae.</title>
        <authorList>
            <person name="Munoz J.F."/>
            <person name="Mcewen J.G."/>
            <person name="Clay O.K."/>
            <person name="Cuomo C.A."/>
        </authorList>
    </citation>
    <scope>NUCLEOTIDE SEQUENCE [LARGE SCALE GENOMIC DNA]</scope>
    <source>
        <strain evidence="2 3">UAMH4076</strain>
    </source>
</reference>
<dbReference type="EMBL" id="PDND01000037">
    <property type="protein sequence ID" value="PGH34615.1"/>
    <property type="molecule type" value="Genomic_DNA"/>
</dbReference>
<sequence length="199" mass="22259">MRFPFVSVGLALALALCAVVEGQLMIDTISVFTTTQQNNQVDVHALVDKNVLMDPAGFQHIGNDGILRYFNGAGKVINYVRLTRDQMLADVAASPLPLQEKLRLAQLWDGTDASQVSAKQIWQPSKDVLPLRFADPEAFKQEVEKRNQKRAKTPASAGKVIRDVPDYCSEHECLNTEECWHHNCFACKFFGRRPIGKCV</sequence>
<name>A0A2B7ZLU7_9EURO</name>
<evidence type="ECO:0000256" key="1">
    <source>
        <dbReference type="SAM" id="SignalP"/>
    </source>
</evidence>
<accession>A0A2B7ZLU7</accession>
<evidence type="ECO:0000313" key="3">
    <source>
        <dbReference type="Proteomes" id="UP000226031"/>
    </source>
</evidence>
<dbReference type="Proteomes" id="UP000226031">
    <property type="component" value="Unassembled WGS sequence"/>
</dbReference>
<organism evidence="2 3">
    <name type="scientific">[Emmonsia] crescens</name>
    <dbReference type="NCBI Taxonomy" id="73230"/>
    <lineage>
        <taxon>Eukaryota</taxon>
        <taxon>Fungi</taxon>
        <taxon>Dikarya</taxon>
        <taxon>Ascomycota</taxon>
        <taxon>Pezizomycotina</taxon>
        <taxon>Eurotiomycetes</taxon>
        <taxon>Eurotiomycetidae</taxon>
        <taxon>Onygenales</taxon>
        <taxon>Ajellomycetaceae</taxon>
        <taxon>Emergomyces</taxon>
    </lineage>
</organism>
<proteinExistence type="predicted"/>
<keyword evidence="3" id="KW-1185">Reference proteome</keyword>
<keyword evidence="1" id="KW-0732">Signal</keyword>
<feature type="signal peptide" evidence="1">
    <location>
        <begin position="1"/>
        <end position="22"/>
    </location>
</feature>
<protein>
    <submittedName>
        <fullName evidence="2">Uncharacterized protein</fullName>
    </submittedName>
</protein>
<dbReference type="VEuPathDB" id="FungiDB:EMCG_07476"/>
<dbReference type="AlphaFoldDB" id="A0A2B7ZLU7"/>